<dbReference type="EC" id="2.3.1.275" evidence="10"/>
<evidence type="ECO:0000256" key="7">
    <source>
        <dbReference type="ARBA" id="ARBA00023136"/>
    </source>
</evidence>
<dbReference type="GO" id="GO:0008654">
    <property type="term" value="P:phospholipid biosynthetic process"/>
    <property type="evidence" value="ECO:0007669"/>
    <property type="project" value="UniProtKB-UniRule"/>
</dbReference>
<comment type="caution">
    <text evidence="10">Lacks conserved residue(s) required for the propagation of feature annotation.</text>
</comment>
<evidence type="ECO:0000256" key="6">
    <source>
        <dbReference type="ARBA" id="ARBA00023098"/>
    </source>
</evidence>
<dbReference type="SMART" id="SM01207">
    <property type="entry name" value="G3P_acyltransf"/>
    <property type="match status" value="1"/>
</dbReference>
<dbReference type="GO" id="GO:0005886">
    <property type="term" value="C:plasma membrane"/>
    <property type="evidence" value="ECO:0007669"/>
    <property type="project" value="UniProtKB-SubCell"/>
</dbReference>
<comment type="pathway">
    <text evidence="10">Lipid metabolism; phospholipid metabolism.</text>
</comment>
<keyword evidence="3 10" id="KW-0808">Transferase</keyword>
<dbReference type="Pfam" id="PF02660">
    <property type="entry name" value="G3P_acyltransf"/>
    <property type="match status" value="1"/>
</dbReference>
<keyword evidence="9 10" id="KW-1208">Phospholipid metabolism</keyword>
<dbReference type="Proteomes" id="UP000268908">
    <property type="component" value="Unassembled WGS sequence"/>
</dbReference>
<evidence type="ECO:0000313" key="12">
    <source>
        <dbReference type="Proteomes" id="UP000268908"/>
    </source>
</evidence>
<comment type="caution">
    <text evidence="11">The sequence shown here is derived from an EMBL/GenBank/DDBJ whole genome shotgun (WGS) entry which is preliminary data.</text>
</comment>
<feature type="transmembrane region" description="Helical" evidence="10">
    <location>
        <begin position="154"/>
        <end position="175"/>
    </location>
</feature>
<comment type="catalytic activity">
    <reaction evidence="10">
        <text>an acyl phosphate + sn-glycerol 3-phosphate = a 1-acyl-sn-glycero-3-phosphate + phosphate</text>
        <dbReference type="Rhea" id="RHEA:34075"/>
        <dbReference type="ChEBI" id="CHEBI:43474"/>
        <dbReference type="ChEBI" id="CHEBI:57597"/>
        <dbReference type="ChEBI" id="CHEBI:57970"/>
        <dbReference type="ChEBI" id="CHEBI:59918"/>
        <dbReference type="EC" id="2.3.1.275"/>
    </reaction>
</comment>
<keyword evidence="12" id="KW-1185">Reference proteome</keyword>
<evidence type="ECO:0000256" key="10">
    <source>
        <dbReference type="HAMAP-Rule" id="MF_01043"/>
    </source>
</evidence>
<proteinExistence type="inferred from homology"/>
<dbReference type="NCBIfam" id="TIGR00023">
    <property type="entry name" value="glycerol-3-phosphate 1-O-acyltransferase PlsY"/>
    <property type="match status" value="1"/>
</dbReference>
<gene>
    <name evidence="10" type="primary">plsY</name>
    <name evidence="11" type="ORF">DFR35_0425</name>
</gene>
<comment type="similarity">
    <text evidence="10">Belongs to the PlsY family.</text>
</comment>
<evidence type="ECO:0000256" key="5">
    <source>
        <dbReference type="ARBA" id="ARBA00022989"/>
    </source>
</evidence>
<accession>A0A497XKN2</accession>
<dbReference type="GO" id="GO:0043772">
    <property type="term" value="F:acyl-phosphate glycerol-3-phosphate acyltransferase activity"/>
    <property type="evidence" value="ECO:0007669"/>
    <property type="project" value="UniProtKB-UniRule"/>
</dbReference>
<evidence type="ECO:0000256" key="9">
    <source>
        <dbReference type="ARBA" id="ARBA00023264"/>
    </source>
</evidence>
<keyword evidence="1 10" id="KW-1003">Cell membrane</keyword>
<dbReference type="AlphaFoldDB" id="A0A497XKN2"/>
<organism evidence="11 12">
    <name type="scientific">Sulfurisoma sediminicola</name>
    <dbReference type="NCBI Taxonomy" id="1381557"/>
    <lineage>
        <taxon>Bacteria</taxon>
        <taxon>Pseudomonadati</taxon>
        <taxon>Pseudomonadota</taxon>
        <taxon>Betaproteobacteria</taxon>
        <taxon>Nitrosomonadales</taxon>
        <taxon>Sterolibacteriaceae</taxon>
        <taxon>Sulfurisoma</taxon>
    </lineage>
</organism>
<evidence type="ECO:0000256" key="4">
    <source>
        <dbReference type="ARBA" id="ARBA00022692"/>
    </source>
</evidence>
<evidence type="ECO:0000256" key="2">
    <source>
        <dbReference type="ARBA" id="ARBA00022516"/>
    </source>
</evidence>
<keyword evidence="5 10" id="KW-1133">Transmembrane helix</keyword>
<dbReference type="PANTHER" id="PTHR30309">
    <property type="entry name" value="INNER MEMBRANE PROTEIN YGIH"/>
    <property type="match status" value="1"/>
</dbReference>
<keyword evidence="11" id="KW-0012">Acyltransferase</keyword>
<dbReference type="PANTHER" id="PTHR30309:SF0">
    <property type="entry name" value="GLYCEROL-3-PHOSPHATE ACYLTRANSFERASE-RELATED"/>
    <property type="match status" value="1"/>
</dbReference>
<dbReference type="HAMAP" id="MF_01043">
    <property type="entry name" value="PlsY"/>
    <property type="match status" value="1"/>
</dbReference>
<evidence type="ECO:0000256" key="3">
    <source>
        <dbReference type="ARBA" id="ARBA00022679"/>
    </source>
</evidence>
<keyword evidence="6 10" id="KW-0443">Lipid metabolism</keyword>
<feature type="transmembrane region" description="Helical" evidence="10">
    <location>
        <begin position="110"/>
        <end position="134"/>
    </location>
</feature>
<reference evidence="11 12" key="1">
    <citation type="submission" date="2018-10" db="EMBL/GenBank/DDBJ databases">
        <title>Genomic Encyclopedia of Type Strains, Phase IV (KMG-IV): sequencing the most valuable type-strain genomes for metagenomic binning, comparative biology and taxonomic classification.</title>
        <authorList>
            <person name="Goeker M."/>
        </authorList>
    </citation>
    <scope>NUCLEOTIDE SEQUENCE [LARGE SCALE GENOMIC DNA]</scope>
    <source>
        <strain evidence="11 12">DSM 26916</strain>
    </source>
</reference>
<dbReference type="OrthoDB" id="9777124at2"/>
<feature type="transmembrane region" description="Helical" evidence="10">
    <location>
        <begin position="65"/>
        <end position="98"/>
    </location>
</feature>
<keyword evidence="8 10" id="KW-0594">Phospholipid biosynthesis</keyword>
<name>A0A497XKN2_9PROT</name>
<evidence type="ECO:0000313" key="11">
    <source>
        <dbReference type="EMBL" id="RLJ67875.1"/>
    </source>
</evidence>
<sequence>MNPLVFAALGYLLGSLPFAVIVSRAFGLADPRTFGSGNPGATNVLRTGNKLAALLTLLGDAAKGWLAMLLAGALGADAIGAAIAGVAAFLGHVFPIFLRFKGGKGVATALGVLIGIDGTMAALVAATWLTVAFVGRYSSLAAIAAACVAPTLALQKFGIGAISSAVLFMCLLLLWRHRSNIANLAAGTEGGIGRKKTSR</sequence>
<keyword evidence="2 10" id="KW-0444">Lipid biosynthesis</keyword>
<comment type="subcellular location">
    <subcellularLocation>
        <location evidence="10">Cell membrane</location>
        <topology evidence="10">Multi-pass membrane protein</topology>
    </subcellularLocation>
</comment>
<keyword evidence="7 10" id="KW-0472">Membrane</keyword>
<protein>
    <recommendedName>
        <fullName evidence="10">Glycerol-3-phosphate acyltransferase</fullName>
    </recommendedName>
    <alternativeName>
        <fullName evidence="10">Acyl-PO4 G3P acyltransferase</fullName>
    </alternativeName>
    <alternativeName>
        <fullName evidence="10">Acyl-phosphate--glycerol-3-phosphate acyltransferase</fullName>
    </alternativeName>
    <alternativeName>
        <fullName evidence="10">G3P acyltransferase</fullName>
        <shortName evidence="10">GPAT</shortName>
        <ecNumber evidence="10">2.3.1.275</ecNumber>
    </alternativeName>
    <alternativeName>
        <fullName evidence="10">Lysophosphatidic acid synthase</fullName>
        <shortName evidence="10">LPA synthase</shortName>
    </alternativeName>
</protein>
<dbReference type="RefSeq" id="WP_121239830.1">
    <property type="nucleotide sequence ID" value="NZ_BHVV01000001.1"/>
</dbReference>
<comment type="subunit">
    <text evidence="10">Probably interacts with PlsX.</text>
</comment>
<evidence type="ECO:0000256" key="1">
    <source>
        <dbReference type="ARBA" id="ARBA00022475"/>
    </source>
</evidence>
<evidence type="ECO:0000256" key="8">
    <source>
        <dbReference type="ARBA" id="ARBA00023209"/>
    </source>
</evidence>
<dbReference type="InterPro" id="IPR003811">
    <property type="entry name" value="G3P_acylTferase_PlsY"/>
</dbReference>
<comment type="function">
    <text evidence="10">Catalyzes the transfer of an acyl group from acyl-phosphate (acyl-PO(4)) to glycerol-3-phosphate (G3P) to form lysophosphatidic acid (LPA). This enzyme utilizes acyl-phosphate as fatty acyl donor, but not acyl-CoA or acyl-ACP.</text>
</comment>
<dbReference type="EMBL" id="RCCI01000004">
    <property type="protein sequence ID" value="RLJ67875.1"/>
    <property type="molecule type" value="Genomic_DNA"/>
</dbReference>
<dbReference type="UniPathway" id="UPA00085"/>
<keyword evidence="4 10" id="KW-0812">Transmembrane</keyword>